<organism evidence="1 2">
    <name type="scientific">Strongylus vulgaris</name>
    <name type="common">Blood worm</name>
    <dbReference type="NCBI Taxonomy" id="40348"/>
    <lineage>
        <taxon>Eukaryota</taxon>
        <taxon>Metazoa</taxon>
        <taxon>Ecdysozoa</taxon>
        <taxon>Nematoda</taxon>
        <taxon>Chromadorea</taxon>
        <taxon>Rhabditida</taxon>
        <taxon>Rhabditina</taxon>
        <taxon>Rhabditomorpha</taxon>
        <taxon>Strongyloidea</taxon>
        <taxon>Strongylidae</taxon>
        <taxon>Strongylus</taxon>
    </lineage>
</organism>
<keyword evidence="2" id="KW-1185">Reference proteome</keyword>
<dbReference type="PANTHER" id="PTHR22989">
    <property type="entry name" value="UNCHARACTERIZED DUF13 C.ELEGANS"/>
    <property type="match status" value="1"/>
</dbReference>
<dbReference type="EMBL" id="UYYB01110863">
    <property type="protein sequence ID" value="VDM80955.1"/>
    <property type="molecule type" value="Genomic_DNA"/>
</dbReference>
<gene>
    <name evidence="1" type="ORF">SVUK_LOCUS15953</name>
</gene>
<evidence type="ECO:0000313" key="1">
    <source>
        <dbReference type="EMBL" id="VDM80955.1"/>
    </source>
</evidence>
<proteinExistence type="predicted"/>
<dbReference type="OrthoDB" id="5835310at2759"/>
<protein>
    <submittedName>
        <fullName evidence="1">Uncharacterized protein</fullName>
    </submittedName>
</protein>
<dbReference type="PANTHER" id="PTHR22989:SF20">
    <property type="entry name" value="USP DOMAIN-CONTAINING PROTEIN"/>
    <property type="match status" value="1"/>
</dbReference>
<reference evidence="1 2" key="1">
    <citation type="submission" date="2018-11" db="EMBL/GenBank/DDBJ databases">
        <authorList>
            <consortium name="Pathogen Informatics"/>
        </authorList>
    </citation>
    <scope>NUCLEOTIDE SEQUENCE [LARGE SCALE GENOMIC DNA]</scope>
</reference>
<dbReference type="Proteomes" id="UP000270094">
    <property type="component" value="Unassembled WGS sequence"/>
</dbReference>
<dbReference type="AlphaFoldDB" id="A0A3P7LEE8"/>
<name>A0A3P7LEE8_STRVU</name>
<accession>A0A3P7LEE8</accession>
<evidence type="ECO:0000313" key="2">
    <source>
        <dbReference type="Proteomes" id="UP000270094"/>
    </source>
</evidence>
<sequence>MNTTLAATKCNVVSLENSQNSEAEEKLLLENDKCRLLAISDVRTHVESDRVKYLPLSTVTRRTEDYPNENYGIINLIKNRVGEVVDLLMIGTEKNSYDFVKLLLTETNESNGVVICQVISSKLPKVNLLYHEPRSHEISHFFEAVRSLTMDDRYLLMRADRDRQSLHMQLFFVNHLEPYCLHRYLRMYSFD</sequence>